<accession>A0A0H5RJ63</accession>
<evidence type="ECO:0000256" key="5">
    <source>
        <dbReference type="SAM" id="Phobius"/>
    </source>
</evidence>
<evidence type="ECO:0000256" key="3">
    <source>
        <dbReference type="ARBA" id="ARBA00022989"/>
    </source>
</evidence>
<protein>
    <submittedName>
        <fullName evidence="6">Uncharacterized protein</fullName>
    </submittedName>
</protein>
<dbReference type="EMBL" id="HACM01008302">
    <property type="protein sequence ID" value="CRZ08744.1"/>
    <property type="molecule type" value="Transcribed_RNA"/>
</dbReference>
<evidence type="ECO:0000256" key="4">
    <source>
        <dbReference type="ARBA" id="ARBA00023136"/>
    </source>
</evidence>
<feature type="transmembrane region" description="Helical" evidence="5">
    <location>
        <begin position="138"/>
        <end position="156"/>
    </location>
</feature>
<sequence>WGLFNNLIVSGQACYYQDAPVVQFIRSRWQGLKNRGQEIDHDDIRNHFESDEINVARNHGPFLTVHTVVLSCLIISIPFLAFMVLFYLQHMAFTESYKFAGTVSSWVASGVFVASAIPQVIKNHRERECHGLCFYPQIILFFAHSFAGMSTLLNWLSGISKADTARTALLQFFKTTMALTLCHFALTAFDITIFSQIVSAPSRTPSFFEQKIKEFFKRSSDSKDLVAPLV</sequence>
<keyword evidence="4 5" id="KW-0472">Membrane</keyword>
<feature type="non-terminal residue" evidence="6">
    <location>
        <position position="1"/>
    </location>
</feature>
<comment type="subcellular location">
    <subcellularLocation>
        <location evidence="1">Membrane</location>
        <topology evidence="1">Multi-pass membrane protein</topology>
    </subcellularLocation>
</comment>
<feature type="transmembrane region" description="Helical" evidence="5">
    <location>
        <begin position="177"/>
        <end position="198"/>
    </location>
</feature>
<proteinExistence type="predicted"/>
<dbReference type="Pfam" id="PF04193">
    <property type="entry name" value="PQ-loop"/>
    <property type="match status" value="1"/>
</dbReference>
<evidence type="ECO:0000256" key="2">
    <source>
        <dbReference type="ARBA" id="ARBA00022692"/>
    </source>
</evidence>
<dbReference type="AlphaFoldDB" id="A0A0H5RJ63"/>
<keyword evidence="2 5" id="KW-0812">Transmembrane</keyword>
<organism evidence="6">
    <name type="scientific">Spongospora subterranea</name>
    <dbReference type="NCBI Taxonomy" id="70186"/>
    <lineage>
        <taxon>Eukaryota</taxon>
        <taxon>Sar</taxon>
        <taxon>Rhizaria</taxon>
        <taxon>Endomyxa</taxon>
        <taxon>Phytomyxea</taxon>
        <taxon>Plasmodiophorida</taxon>
        <taxon>Plasmodiophoridae</taxon>
        <taxon>Spongospora</taxon>
    </lineage>
</organism>
<dbReference type="GO" id="GO:0016020">
    <property type="term" value="C:membrane"/>
    <property type="evidence" value="ECO:0007669"/>
    <property type="project" value="UniProtKB-SubCell"/>
</dbReference>
<reference evidence="6" key="1">
    <citation type="submission" date="2015-04" db="EMBL/GenBank/DDBJ databases">
        <title>The genome sequence of the plant pathogenic Rhizarian Plasmodiophora brassicae reveals insights in its biotrophic life cycle and the origin of chitin synthesis.</title>
        <authorList>
            <person name="Schwelm A."/>
            <person name="Fogelqvist J."/>
            <person name="Knaust A."/>
            <person name="Julke S."/>
            <person name="Lilja T."/>
            <person name="Dhandapani V."/>
            <person name="Bonilla-Rosso G."/>
            <person name="Karlsson M."/>
            <person name="Shevchenko A."/>
            <person name="Choi S.R."/>
            <person name="Kim H.G."/>
            <person name="Park J.Y."/>
            <person name="Lim Y.P."/>
            <person name="Ludwig-Muller J."/>
            <person name="Dixelius C."/>
        </authorList>
    </citation>
    <scope>NUCLEOTIDE SEQUENCE</scope>
    <source>
        <tissue evidence="6">Potato root galls</tissue>
    </source>
</reference>
<feature type="transmembrane region" description="Helical" evidence="5">
    <location>
        <begin position="68"/>
        <end position="87"/>
    </location>
</feature>
<dbReference type="Gene3D" id="1.20.1280.290">
    <property type="match status" value="1"/>
</dbReference>
<evidence type="ECO:0000256" key="1">
    <source>
        <dbReference type="ARBA" id="ARBA00004141"/>
    </source>
</evidence>
<name>A0A0H5RJ63_9EUKA</name>
<keyword evidence="3 5" id="KW-1133">Transmembrane helix</keyword>
<feature type="transmembrane region" description="Helical" evidence="5">
    <location>
        <begin position="99"/>
        <end position="118"/>
    </location>
</feature>
<evidence type="ECO:0000313" key="6">
    <source>
        <dbReference type="EMBL" id="CRZ08744.1"/>
    </source>
</evidence>
<dbReference type="InterPro" id="IPR006603">
    <property type="entry name" value="PQ-loop_rpt"/>
</dbReference>